<gene>
    <name evidence="1" type="ORF">EVAR_94463_1</name>
</gene>
<sequence length="92" mass="10652">MVLFRIVLMHDFSDLECNLRVQSLARLRTAFAIKHRARPLFITDLQNSSMVVNVSDAFVMAGRPPPRTTKIDVVRRIIETDNHVTYMRFGHP</sequence>
<organism evidence="1 2">
    <name type="scientific">Eumeta variegata</name>
    <name type="common">Bagworm moth</name>
    <name type="synonym">Eumeta japonica</name>
    <dbReference type="NCBI Taxonomy" id="151549"/>
    <lineage>
        <taxon>Eukaryota</taxon>
        <taxon>Metazoa</taxon>
        <taxon>Ecdysozoa</taxon>
        <taxon>Arthropoda</taxon>
        <taxon>Hexapoda</taxon>
        <taxon>Insecta</taxon>
        <taxon>Pterygota</taxon>
        <taxon>Neoptera</taxon>
        <taxon>Endopterygota</taxon>
        <taxon>Lepidoptera</taxon>
        <taxon>Glossata</taxon>
        <taxon>Ditrysia</taxon>
        <taxon>Tineoidea</taxon>
        <taxon>Psychidae</taxon>
        <taxon>Oiketicinae</taxon>
        <taxon>Eumeta</taxon>
    </lineage>
</organism>
<name>A0A4C1ZR97_EUMVA</name>
<dbReference type="EMBL" id="BGZK01002015">
    <property type="protein sequence ID" value="GBP89644.1"/>
    <property type="molecule type" value="Genomic_DNA"/>
</dbReference>
<evidence type="ECO:0000313" key="1">
    <source>
        <dbReference type="EMBL" id="GBP89644.1"/>
    </source>
</evidence>
<proteinExistence type="predicted"/>
<dbReference type="Proteomes" id="UP000299102">
    <property type="component" value="Unassembled WGS sequence"/>
</dbReference>
<accession>A0A4C1ZR97</accession>
<evidence type="ECO:0000313" key="2">
    <source>
        <dbReference type="Proteomes" id="UP000299102"/>
    </source>
</evidence>
<protein>
    <submittedName>
        <fullName evidence="1">Uncharacterized protein</fullName>
    </submittedName>
</protein>
<comment type="caution">
    <text evidence="1">The sequence shown here is derived from an EMBL/GenBank/DDBJ whole genome shotgun (WGS) entry which is preliminary data.</text>
</comment>
<dbReference type="AlphaFoldDB" id="A0A4C1ZR97"/>
<reference evidence="1 2" key="1">
    <citation type="journal article" date="2019" name="Commun. Biol.">
        <title>The bagworm genome reveals a unique fibroin gene that provides high tensile strength.</title>
        <authorList>
            <person name="Kono N."/>
            <person name="Nakamura H."/>
            <person name="Ohtoshi R."/>
            <person name="Tomita M."/>
            <person name="Numata K."/>
            <person name="Arakawa K."/>
        </authorList>
    </citation>
    <scope>NUCLEOTIDE SEQUENCE [LARGE SCALE GENOMIC DNA]</scope>
</reference>
<keyword evidence="2" id="KW-1185">Reference proteome</keyword>